<evidence type="ECO:0000256" key="9">
    <source>
        <dbReference type="ARBA" id="ARBA00048679"/>
    </source>
</evidence>
<comment type="catalytic activity">
    <reaction evidence="8">
        <text>L-threonyl-[protein] + ATP = O-phospho-L-threonyl-[protein] + ADP + H(+)</text>
        <dbReference type="Rhea" id="RHEA:46608"/>
        <dbReference type="Rhea" id="RHEA-COMP:11060"/>
        <dbReference type="Rhea" id="RHEA-COMP:11605"/>
        <dbReference type="ChEBI" id="CHEBI:15378"/>
        <dbReference type="ChEBI" id="CHEBI:30013"/>
        <dbReference type="ChEBI" id="CHEBI:30616"/>
        <dbReference type="ChEBI" id="CHEBI:61977"/>
        <dbReference type="ChEBI" id="CHEBI:456216"/>
        <dbReference type="EC" id="2.7.11.1"/>
    </reaction>
</comment>
<dbReference type="PANTHER" id="PTHR45637">
    <property type="entry name" value="FLIPPASE KINASE 1-RELATED"/>
    <property type="match status" value="1"/>
</dbReference>
<dbReference type="Proteomes" id="UP000813462">
    <property type="component" value="Unassembled WGS sequence"/>
</dbReference>
<dbReference type="GO" id="GO:0005524">
    <property type="term" value="F:ATP binding"/>
    <property type="evidence" value="ECO:0007669"/>
    <property type="project" value="UniProtKB-KW"/>
</dbReference>
<evidence type="ECO:0000259" key="12">
    <source>
        <dbReference type="PROSITE" id="PS50011"/>
    </source>
</evidence>
<dbReference type="FunFam" id="3.30.200.20:FF:000032">
    <property type="entry name" value="Serine/threonine-protein kinase D6PK-like"/>
    <property type="match status" value="1"/>
</dbReference>
<dbReference type="GO" id="GO:0004674">
    <property type="term" value="F:protein serine/threonine kinase activity"/>
    <property type="evidence" value="ECO:0007669"/>
    <property type="project" value="UniProtKB-KW"/>
</dbReference>
<evidence type="ECO:0000313" key="13">
    <source>
        <dbReference type="EMBL" id="KAH7532452.1"/>
    </source>
</evidence>
<dbReference type="FunFam" id="1.10.510.10:FF:000294">
    <property type="entry name" value="Serine/threonine-protein kinase OXI1"/>
    <property type="match status" value="1"/>
</dbReference>
<dbReference type="PROSITE" id="PS00108">
    <property type="entry name" value="PROTEIN_KINASE_ST"/>
    <property type="match status" value="1"/>
</dbReference>
<feature type="compositionally biased region" description="Low complexity" evidence="10">
    <location>
        <begin position="405"/>
        <end position="422"/>
    </location>
</feature>
<dbReference type="Gene3D" id="3.30.200.20">
    <property type="entry name" value="Phosphorylase Kinase, domain 1"/>
    <property type="match status" value="1"/>
</dbReference>
<dbReference type="FunFam" id="1.10.510.10:FF:000020">
    <property type="entry name" value="serine/threonine-protein kinase D6PK-like"/>
    <property type="match status" value="1"/>
</dbReference>
<sequence length="819" mass="91305">MYVVTTIERLLNYRICPPPPLSCLPSALHTPDPTWDPIRDPNCRWRDPLAWLSGPTCRTLSLSFCVPIGSETLQREPKEAYTLNPKVLSLFPVNFLFYFYFFTFWVFNILTCHERLHALRHCFISTLISSGYLVFFIIFGGFLYLDAFLVIVSVMGLSADSCACPVSPMESLSHGADSSLKIQNSASVIDNNPPSTSGTHHPSRAPSPKQSRNEGDSSTFYATIQSNVTKTVCSSNGSVINQISSYKVADNNMLHKELPNMAKYSNNACKGKSEFGGQKNVLNNSEEPQKSVSTVERKSCIKYPVDDLKKCDPSGLQESEPFASGACKGSSGQINCQSTSQSVVTFCPSPQNSLYSATLYSEAKESFTNTEVSEYASSVEKSGESGEVTNSCEFIESRKTSICRGSTGSDLSDESSSSSLSSAMYKPHKANDIRWEAIQAIRSRDGMLGLNHFKLLRRLGCGDIGSVYLSELNSTRTHFAMKVMDKAALASRKKLLRAQTEREILQSLDHPFLPTLYTHFETEKFSCLVMEFCPGGDLHALRQRQPGKYFPEHAARMLMVMSVQLLAITTNYKSIETCESNLFILLFYVAEVLLALEYLHMLGIIYRDLKPENVLVREDGHIMLSDFDLSLRCAVSPTLLIAEPTSARSMSFVGTHEYLAPEIIKGEGHGSAVDWWTFGIFLYELLFGKTPFKGAGNRATLFNVVGQPLRFPESPTVSFAARDLIRGLLVKEPQHRLAYRRGATEVKQHPFFQSVNWALIRCTNPPEVPRQYMMDIPRTDAAKQPVNGKVPGVDVKPSGAKQMRIRHYIRDQSYSVVSF</sequence>
<keyword evidence="11" id="KW-1133">Transmembrane helix</keyword>
<reference evidence="13" key="1">
    <citation type="journal article" date="2021" name="Front. Plant Sci.">
        <title>Chromosome-Scale Genome Assembly for Chinese Sour Jujube and Insights Into Its Genome Evolution and Domestication Signature.</title>
        <authorList>
            <person name="Shen L.-Y."/>
            <person name="Luo H."/>
            <person name="Wang X.-L."/>
            <person name="Wang X.-M."/>
            <person name="Qiu X.-J."/>
            <person name="Liu H."/>
            <person name="Zhou S.-S."/>
            <person name="Jia K.-H."/>
            <person name="Nie S."/>
            <person name="Bao Y.-T."/>
            <person name="Zhang R.-G."/>
            <person name="Yun Q.-Z."/>
            <person name="Chai Y.-H."/>
            <person name="Lu J.-Y."/>
            <person name="Li Y."/>
            <person name="Zhao S.-W."/>
            <person name="Mao J.-F."/>
            <person name="Jia S.-G."/>
            <person name="Mao Y.-M."/>
        </authorList>
    </citation>
    <scope>NUCLEOTIDE SEQUENCE</scope>
    <source>
        <strain evidence="13">AT0</strain>
        <tissue evidence="13">Leaf</tissue>
    </source>
</reference>
<gene>
    <name evidence="13" type="ORF">FEM48_Zijuj04G0021400</name>
</gene>
<dbReference type="Pfam" id="PF00069">
    <property type="entry name" value="Pkinase"/>
    <property type="match status" value="1"/>
</dbReference>
<feature type="region of interest" description="Disordered" evidence="10">
    <location>
        <begin position="191"/>
        <end position="217"/>
    </location>
</feature>
<keyword evidence="6" id="KW-0418">Kinase</keyword>
<evidence type="ECO:0000256" key="10">
    <source>
        <dbReference type="SAM" id="MobiDB-lite"/>
    </source>
</evidence>
<evidence type="ECO:0000256" key="6">
    <source>
        <dbReference type="ARBA" id="ARBA00022777"/>
    </source>
</evidence>
<keyword evidence="3" id="KW-0723">Serine/threonine-protein kinase</keyword>
<comment type="catalytic activity">
    <reaction evidence="9">
        <text>L-seryl-[protein] + ATP = O-phospho-L-seryl-[protein] + ADP + H(+)</text>
        <dbReference type="Rhea" id="RHEA:17989"/>
        <dbReference type="Rhea" id="RHEA-COMP:9863"/>
        <dbReference type="Rhea" id="RHEA-COMP:11604"/>
        <dbReference type="ChEBI" id="CHEBI:15378"/>
        <dbReference type="ChEBI" id="CHEBI:29999"/>
        <dbReference type="ChEBI" id="CHEBI:30616"/>
        <dbReference type="ChEBI" id="CHEBI:83421"/>
        <dbReference type="ChEBI" id="CHEBI:456216"/>
        <dbReference type="EC" id="2.7.11.1"/>
    </reaction>
</comment>
<dbReference type="Gene3D" id="1.10.510.10">
    <property type="entry name" value="Transferase(Phosphotransferase) domain 1"/>
    <property type="match status" value="1"/>
</dbReference>
<evidence type="ECO:0000256" key="1">
    <source>
        <dbReference type="ARBA" id="ARBA00009903"/>
    </source>
</evidence>
<dbReference type="EC" id="2.7.11.1" evidence="2"/>
<keyword evidence="7" id="KW-0067">ATP-binding</keyword>
<comment type="caution">
    <text evidence="13">The sequence shown here is derived from an EMBL/GenBank/DDBJ whole genome shotgun (WGS) entry which is preliminary data.</text>
</comment>
<feature type="domain" description="Protein kinase" evidence="12">
    <location>
        <begin position="453"/>
        <end position="752"/>
    </location>
</feature>
<dbReference type="InterPro" id="IPR008271">
    <property type="entry name" value="Ser/Thr_kinase_AS"/>
</dbReference>
<name>A0A978VH83_ZIZJJ</name>
<evidence type="ECO:0000256" key="2">
    <source>
        <dbReference type="ARBA" id="ARBA00012513"/>
    </source>
</evidence>
<evidence type="ECO:0000256" key="5">
    <source>
        <dbReference type="ARBA" id="ARBA00022741"/>
    </source>
</evidence>
<evidence type="ECO:0000256" key="11">
    <source>
        <dbReference type="SAM" id="Phobius"/>
    </source>
</evidence>
<dbReference type="EMBL" id="JAEACU010000004">
    <property type="protein sequence ID" value="KAH7532452.1"/>
    <property type="molecule type" value="Genomic_DNA"/>
</dbReference>
<comment type="similarity">
    <text evidence="1">Belongs to the protein kinase superfamily. AGC Ser/Thr protein kinase family.</text>
</comment>
<protein>
    <recommendedName>
        <fullName evidence="2">non-specific serine/threonine protein kinase</fullName>
        <ecNumber evidence="2">2.7.11.1</ecNumber>
    </recommendedName>
</protein>
<feature type="compositionally biased region" description="Polar residues" evidence="10">
    <location>
        <begin position="191"/>
        <end position="200"/>
    </location>
</feature>
<proteinExistence type="inferred from homology"/>
<evidence type="ECO:0000256" key="8">
    <source>
        <dbReference type="ARBA" id="ARBA00047899"/>
    </source>
</evidence>
<evidence type="ECO:0000313" key="14">
    <source>
        <dbReference type="Proteomes" id="UP000813462"/>
    </source>
</evidence>
<dbReference type="InterPro" id="IPR011009">
    <property type="entry name" value="Kinase-like_dom_sf"/>
</dbReference>
<keyword evidence="11" id="KW-0472">Membrane</keyword>
<dbReference type="CDD" id="cd05574">
    <property type="entry name" value="STKc_phototropin_like"/>
    <property type="match status" value="1"/>
</dbReference>
<dbReference type="SUPFAM" id="SSF56112">
    <property type="entry name" value="Protein kinase-like (PK-like)"/>
    <property type="match status" value="1"/>
</dbReference>
<organism evidence="13 14">
    <name type="scientific">Ziziphus jujuba var. spinosa</name>
    <dbReference type="NCBI Taxonomy" id="714518"/>
    <lineage>
        <taxon>Eukaryota</taxon>
        <taxon>Viridiplantae</taxon>
        <taxon>Streptophyta</taxon>
        <taxon>Embryophyta</taxon>
        <taxon>Tracheophyta</taxon>
        <taxon>Spermatophyta</taxon>
        <taxon>Magnoliopsida</taxon>
        <taxon>eudicotyledons</taxon>
        <taxon>Gunneridae</taxon>
        <taxon>Pentapetalae</taxon>
        <taxon>rosids</taxon>
        <taxon>fabids</taxon>
        <taxon>Rosales</taxon>
        <taxon>Rhamnaceae</taxon>
        <taxon>Paliureae</taxon>
        <taxon>Ziziphus</taxon>
    </lineage>
</organism>
<dbReference type="PROSITE" id="PS50011">
    <property type="entry name" value="PROTEIN_KINASE_DOM"/>
    <property type="match status" value="1"/>
</dbReference>
<keyword evidence="11" id="KW-0812">Transmembrane</keyword>
<evidence type="ECO:0000256" key="3">
    <source>
        <dbReference type="ARBA" id="ARBA00022527"/>
    </source>
</evidence>
<accession>A0A978VH83</accession>
<evidence type="ECO:0000256" key="4">
    <source>
        <dbReference type="ARBA" id="ARBA00022679"/>
    </source>
</evidence>
<feature type="region of interest" description="Disordered" evidence="10">
    <location>
        <begin position="403"/>
        <end position="423"/>
    </location>
</feature>
<keyword evidence="4" id="KW-0808">Transferase</keyword>
<dbReference type="SMART" id="SM00220">
    <property type="entry name" value="S_TKc"/>
    <property type="match status" value="1"/>
</dbReference>
<feature type="transmembrane region" description="Helical" evidence="11">
    <location>
        <begin position="132"/>
        <end position="157"/>
    </location>
</feature>
<evidence type="ECO:0000256" key="7">
    <source>
        <dbReference type="ARBA" id="ARBA00022840"/>
    </source>
</evidence>
<dbReference type="AlphaFoldDB" id="A0A978VH83"/>
<dbReference type="InterPro" id="IPR000719">
    <property type="entry name" value="Prot_kinase_dom"/>
</dbReference>
<feature type="transmembrane region" description="Helical" evidence="11">
    <location>
        <begin position="91"/>
        <end position="111"/>
    </location>
</feature>
<keyword evidence="5" id="KW-0547">Nucleotide-binding</keyword>